<evidence type="ECO:0000313" key="2">
    <source>
        <dbReference type="Proteomes" id="UP000805649"/>
    </source>
</evidence>
<sequence>MAPTVLSPASPSELLHYIVTYQTYPTTLIICCSQEEFISSLVADVRKRSTQEDSHHSEEHPPHPLLAAPLFQEAIARHIRLLFIPTVIHLRANLSVFSPEDSLVPPPPNISPSSGKHHPPLLLVYGFLHLHRDSSEWSAQGISCSAALLVEAARRTAFKPVIVEPKHLEGHNEFEALLHDDAPILSGSSRRTEGGWTGRTVEIRRVLGRWFHFQTGQWDIQWEEHEAS</sequence>
<accession>A0ACC3YFI6</accession>
<comment type="caution">
    <text evidence="1">The sequence shown here is derived from an EMBL/GenBank/DDBJ whole genome shotgun (WGS) entry which is preliminary data.</text>
</comment>
<evidence type="ECO:0000313" key="1">
    <source>
        <dbReference type="EMBL" id="KAL0930649.1"/>
    </source>
</evidence>
<keyword evidence="2" id="KW-1185">Reference proteome</keyword>
<organism evidence="1 2">
    <name type="scientific">Colletotrichum truncatum</name>
    <name type="common">Anthracnose fungus</name>
    <name type="synonym">Colletotrichum capsici</name>
    <dbReference type="NCBI Taxonomy" id="5467"/>
    <lineage>
        <taxon>Eukaryota</taxon>
        <taxon>Fungi</taxon>
        <taxon>Dikarya</taxon>
        <taxon>Ascomycota</taxon>
        <taxon>Pezizomycotina</taxon>
        <taxon>Sordariomycetes</taxon>
        <taxon>Hypocreomycetidae</taxon>
        <taxon>Glomerellales</taxon>
        <taxon>Glomerellaceae</taxon>
        <taxon>Colletotrichum</taxon>
        <taxon>Colletotrichum truncatum species complex</taxon>
    </lineage>
</organism>
<proteinExistence type="predicted"/>
<protein>
    <submittedName>
        <fullName evidence="1">Uncharacterized protein</fullName>
    </submittedName>
</protein>
<gene>
    <name evidence="1" type="ORF">CTRU02_214724</name>
</gene>
<name>A0ACC3YFI6_COLTU</name>
<dbReference type="Proteomes" id="UP000805649">
    <property type="component" value="Unassembled WGS sequence"/>
</dbReference>
<reference evidence="1 2" key="1">
    <citation type="journal article" date="2020" name="Phytopathology">
        <title>Genome Sequence Resources of Colletotrichum truncatum, C. plurivorum, C. musicola, and C. sojae: Four Species Pathogenic to Soybean (Glycine max).</title>
        <authorList>
            <person name="Rogerio F."/>
            <person name="Boufleur T.R."/>
            <person name="Ciampi-Guillardi M."/>
            <person name="Sukno S.A."/>
            <person name="Thon M.R."/>
            <person name="Massola Junior N.S."/>
            <person name="Baroncelli R."/>
        </authorList>
    </citation>
    <scope>NUCLEOTIDE SEQUENCE [LARGE SCALE GENOMIC DNA]</scope>
    <source>
        <strain evidence="1 2">CMES1059</strain>
    </source>
</reference>
<dbReference type="EMBL" id="VUJX02000011">
    <property type="protein sequence ID" value="KAL0930649.1"/>
    <property type="molecule type" value="Genomic_DNA"/>
</dbReference>